<evidence type="ECO:0000256" key="16">
    <source>
        <dbReference type="ARBA" id="ARBA00067949"/>
    </source>
</evidence>
<dbReference type="Gene3D" id="1.20.1110.10">
    <property type="entry name" value="Calcium-transporting ATPase, transmembrane domain"/>
    <property type="match status" value="1"/>
</dbReference>
<dbReference type="InterPro" id="IPR036412">
    <property type="entry name" value="HAD-like_sf"/>
</dbReference>
<dbReference type="PRINTS" id="PR00119">
    <property type="entry name" value="CATATPASE"/>
</dbReference>
<keyword evidence="7" id="KW-0547">Nucleotide-binding</keyword>
<dbReference type="VEuPathDB" id="FungiDB:BD410DRAFT_832070"/>
<dbReference type="EC" id="7.2.2.10" evidence="2"/>
<dbReference type="Pfam" id="PF13246">
    <property type="entry name" value="Cation_ATPase"/>
    <property type="match status" value="1"/>
</dbReference>
<dbReference type="Gene3D" id="3.40.50.1000">
    <property type="entry name" value="HAD superfamily/HAD-like"/>
    <property type="match status" value="1"/>
</dbReference>
<evidence type="ECO:0000256" key="5">
    <source>
        <dbReference type="ARBA" id="ARBA00022568"/>
    </source>
</evidence>
<feature type="transmembrane region" description="Helical" evidence="18">
    <location>
        <begin position="1001"/>
        <end position="1019"/>
    </location>
</feature>
<evidence type="ECO:0000256" key="1">
    <source>
        <dbReference type="ARBA" id="ARBA00004127"/>
    </source>
</evidence>
<keyword evidence="11 18" id="KW-1133">Transmembrane helix</keyword>
<dbReference type="PROSITE" id="PS00154">
    <property type="entry name" value="ATPASE_E1_E2"/>
    <property type="match status" value="1"/>
</dbReference>
<dbReference type="InterPro" id="IPR018303">
    <property type="entry name" value="ATPase_P-typ_P_site"/>
</dbReference>
<evidence type="ECO:0000256" key="12">
    <source>
        <dbReference type="ARBA" id="ARBA00023065"/>
    </source>
</evidence>
<dbReference type="Pfam" id="PF00690">
    <property type="entry name" value="Cation_ATPase_N"/>
    <property type="match status" value="1"/>
</dbReference>
<dbReference type="GO" id="GO:0005388">
    <property type="term" value="F:P-type calcium transporter activity"/>
    <property type="evidence" value="ECO:0007669"/>
    <property type="project" value="UniProtKB-EC"/>
</dbReference>
<dbReference type="FunFam" id="3.40.50.1000:FF:000001">
    <property type="entry name" value="Phospholipid-transporting ATPase IC"/>
    <property type="match status" value="1"/>
</dbReference>
<evidence type="ECO:0000256" key="15">
    <source>
        <dbReference type="ARBA" id="ARBA00048694"/>
    </source>
</evidence>
<dbReference type="SFLD" id="SFLDG00002">
    <property type="entry name" value="C1.7:_P-type_atpase_like"/>
    <property type="match status" value="1"/>
</dbReference>
<dbReference type="SUPFAM" id="SSF81665">
    <property type="entry name" value="Calcium ATPase, transmembrane domain M"/>
    <property type="match status" value="1"/>
</dbReference>
<dbReference type="SMART" id="SM00831">
    <property type="entry name" value="Cation_ATPase_N"/>
    <property type="match status" value="1"/>
</dbReference>
<dbReference type="GO" id="GO:0005737">
    <property type="term" value="C:cytoplasm"/>
    <property type="evidence" value="ECO:0007669"/>
    <property type="project" value="UniProtKB-ARBA"/>
</dbReference>
<evidence type="ECO:0000256" key="14">
    <source>
        <dbReference type="ARBA" id="ARBA00038148"/>
    </source>
</evidence>
<dbReference type="SUPFAM" id="SSF81660">
    <property type="entry name" value="Metal cation-transporting ATPase, ATP-binding domain N"/>
    <property type="match status" value="1"/>
</dbReference>
<evidence type="ECO:0000256" key="2">
    <source>
        <dbReference type="ARBA" id="ARBA00012790"/>
    </source>
</evidence>
<evidence type="ECO:0000256" key="8">
    <source>
        <dbReference type="ARBA" id="ARBA00022837"/>
    </source>
</evidence>
<sequence length="1074" mass="114947">MVHDKKRSSLQDIPLFAASYPQQEPSSFSTASSLSRQPLSGRNHAPPLLPRSPSPPASAYFSGFTAGNEEPTPTADAPAHFAYSTTLRRHPAETPLSPTGGTFPKFGALVAGEGAELWSRVVAGVSGVLAPEDRDRDRAGNNIENGGAGGGGGGTQFSKALQETPSSRFAHFTVEATLNQLRTSSTDGLPSSSIPSLRELHGYNEFTVSTPEPLLLKFAKTIYESPLILLLFGSAVVSAVMGNVDDAVSITIAILIVLTVGFVQERRSEKSLEALNKLVPHHCHLLRDAHPLHLLANELVPGDLVTFSVGDRVPADVRLVAAVDLEIDESSLTGETRPASKDTKPCDLRERGGGGETVALAERTCIAYMGTLVRNGRGSGIVVATGVQTEFGVIFSMMQDVEEKRTPLQLSMDELAKKLSMLSFGVIGVICLIGVLQQRSWLDMFTIGVSLAVAAIPEGLPIVTTVTLALGVLRMSRRKAIVKKLPSVEALGSVSVICSDKTGTLTKNEQTIVEAYTIDESTAIDASAPPLSMSPALRKVLQIGCLCNNAFANEEGVYVGQATDVALLNVLGVFGLLDQRQDFTRLNERPFNSEQKYMAVSGTLGSEGDGRERCYMKGAVEAVLERCRFYYVSDDSTPSLDTSMRTIILSKATAAASRGLRVIALAYGFGSVDEQAPSTPNSRAAPANGQRTPNANLIFAGFQAMLDPPRPGIADAISLLQSGGVQVVMITGDAEHTALSIARQLGLRVQPGGGSCLTGQALDRLSKAQLRERVGSVSVFARTTPRHKMAIVEAYQSRGAVVAMTGDGVNDAPALKMADIGVSMGKSGTDVAKEAADVILVDDNFSTILSAIEEGKSIFHNIQNFLSFQLSTAVAALTLITLSTFFGLSNPLNAMQILFINILMDGPPSQSLGVDPPDPAVMRKPPRAKDEPIISRRLVARVMFSASIIVFGTLFIYAYALSDARMSRRDQTMTFTCFVFLDLVSALQNRGLGCNITQNKMLLTTISISFLVQLALIYVPFMQAVFQTEALSWSDLSTVLFLGAVSFTLHEGRRRYEQSLNVFSLHSSMVQEMA</sequence>
<feature type="region of interest" description="Disordered" evidence="17">
    <location>
        <begin position="1"/>
        <end position="77"/>
    </location>
</feature>
<dbReference type="GO" id="GO:0016887">
    <property type="term" value="F:ATP hydrolysis activity"/>
    <property type="evidence" value="ECO:0007669"/>
    <property type="project" value="InterPro"/>
</dbReference>
<feature type="transmembrane region" description="Helical" evidence="18">
    <location>
        <begin position="222"/>
        <end position="241"/>
    </location>
</feature>
<feature type="transmembrane region" description="Helical" evidence="18">
    <location>
        <begin position="419"/>
        <end position="437"/>
    </location>
</feature>
<organism evidence="20 21">
    <name type="scientific">Rickenella mellea</name>
    <dbReference type="NCBI Taxonomy" id="50990"/>
    <lineage>
        <taxon>Eukaryota</taxon>
        <taxon>Fungi</taxon>
        <taxon>Dikarya</taxon>
        <taxon>Basidiomycota</taxon>
        <taxon>Agaricomycotina</taxon>
        <taxon>Agaricomycetes</taxon>
        <taxon>Hymenochaetales</taxon>
        <taxon>Rickenellaceae</taxon>
        <taxon>Rickenella</taxon>
    </lineage>
</organism>
<comment type="catalytic activity">
    <reaction evidence="15">
        <text>Ca(2+)(in) + ATP + H2O = Ca(2+)(out) + ADP + phosphate + H(+)</text>
        <dbReference type="Rhea" id="RHEA:18105"/>
        <dbReference type="ChEBI" id="CHEBI:15377"/>
        <dbReference type="ChEBI" id="CHEBI:15378"/>
        <dbReference type="ChEBI" id="CHEBI:29108"/>
        <dbReference type="ChEBI" id="CHEBI:30616"/>
        <dbReference type="ChEBI" id="CHEBI:43474"/>
        <dbReference type="ChEBI" id="CHEBI:456216"/>
        <dbReference type="EC" id="7.2.2.10"/>
    </reaction>
</comment>
<reference evidence="20 21" key="1">
    <citation type="submission" date="2018-06" db="EMBL/GenBank/DDBJ databases">
        <title>A transcriptomic atlas of mushroom development highlights an independent origin of complex multicellularity.</title>
        <authorList>
            <consortium name="DOE Joint Genome Institute"/>
            <person name="Krizsan K."/>
            <person name="Almasi E."/>
            <person name="Merenyi Z."/>
            <person name="Sahu N."/>
            <person name="Viragh M."/>
            <person name="Koszo T."/>
            <person name="Mondo S."/>
            <person name="Kiss B."/>
            <person name="Balint B."/>
            <person name="Kues U."/>
            <person name="Barry K."/>
            <person name="Hegedus J.C."/>
            <person name="Henrissat B."/>
            <person name="Johnson J."/>
            <person name="Lipzen A."/>
            <person name="Ohm R."/>
            <person name="Nagy I."/>
            <person name="Pangilinan J."/>
            <person name="Yan J."/>
            <person name="Xiong Y."/>
            <person name="Grigoriev I.V."/>
            <person name="Hibbett D.S."/>
            <person name="Nagy L.G."/>
        </authorList>
    </citation>
    <scope>NUCLEOTIDE SEQUENCE [LARGE SCALE GENOMIC DNA]</scope>
    <source>
        <strain evidence="20 21">SZMC22713</strain>
    </source>
</reference>
<keyword evidence="13 18" id="KW-0472">Membrane</keyword>
<proteinExistence type="inferred from homology"/>
<feature type="domain" description="Cation-transporting P-type ATPase N-terminal" evidence="19">
    <location>
        <begin position="168"/>
        <end position="243"/>
    </location>
</feature>
<dbReference type="InterPro" id="IPR006068">
    <property type="entry name" value="ATPase_P-typ_cation-transptr_C"/>
</dbReference>
<dbReference type="NCBIfam" id="TIGR01494">
    <property type="entry name" value="ATPase_P-type"/>
    <property type="match status" value="2"/>
</dbReference>
<dbReference type="FunFam" id="3.40.50.1000:FF:000028">
    <property type="entry name" value="Calcium-transporting P-type ATPase, putative"/>
    <property type="match status" value="1"/>
</dbReference>
<keyword evidence="9" id="KW-0067">ATP-binding</keyword>
<dbReference type="SFLD" id="SFLDF00027">
    <property type="entry name" value="p-type_atpase"/>
    <property type="match status" value="1"/>
</dbReference>
<evidence type="ECO:0000256" key="11">
    <source>
        <dbReference type="ARBA" id="ARBA00022989"/>
    </source>
</evidence>
<keyword evidence="10" id="KW-1278">Translocase</keyword>
<dbReference type="AlphaFoldDB" id="A0A4Y7PN74"/>
<feature type="transmembrane region" description="Helical" evidence="18">
    <location>
        <begin position="938"/>
        <end position="960"/>
    </location>
</feature>
<dbReference type="OrthoDB" id="3352408at2759"/>
<dbReference type="SUPFAM" id="SSF81653">
    <property type="entry name" value="Calcium ATPase, transduction domain A"/>
    <property type="match status" value="1"/>
</dbReference>
<keyword evidence="6 18" id="KW-0812">Transmembrane</keyword>
<dbReference type="FunFam" id="2.70.150.10:FF:000008">
    <property type="entry name" value="Calcium-transporting ATPase"/>
    <property type="match status" value="1"/>
</dbReference>
<dbReference type="Gene3D" id="3.40.1110.10">
    <property type="entry name" value="Calcium-transporting ATPase, cytoplasmic domain N"/>
    <property type="match status" value="1"/>
</dbReference>
<feature type="region of interest" description="Disordered" evidence="17">
    <location>
        <begin position="132"/>
        <end position="156"/>
    </location>
</feature>
<dbReference type="InterPro" id="IPR023214">
    <property type="entry name" value="HAD_sf"/>
</dbReference>
<dbReference type="InterPro" id="IPR023298">
    <property type="entry name" value="ATPase_P-typ_TM_dom_sf"/>
</dbReference>
<feature type="transmembrane region" description="Helical" evidence="18">
    <location>
        <begin position="1031"/>
        <end position="1049"/>
    </location>
</feature>
<evidence type="ECO:0000256" key="7">
    <source>
        <dbReference type="ARBA" id="ARBA00022741"/>
    </source>
</evidence>
<gene>
    <name evidence="20" type="ORF">BD410DRAFT_832070</name>
</gene>
<accession>A0A4Y7PN74</accession>
<feature type="transmembrane region" description="Helical" evidence="18">
    <location>
        <begin position="449"/>
        <end position="473"/>
    </location>
</feature>
<feature type="transmembrane region" description="Helical" evidence="18">
    <location>
        <begin position="247"/>
        <end position="263"/>
    </location>
</feature>
<dbReference type="GO" id="GO:0031090">
    <property type="term" value="C:organelle membrane"/>
    <property type="evidence" value="ECO:0007669"/>
    <property type="project" value="UniProtKB-ARBA"/>
</dbReference>
<dbReference type="InterPro" id="IPR044492">
    <property type="entry name" value="P_typ_ATPase_HD_dom"/>
</dbReference>
<evidence type="ECO:0000256" key="17">
    <source>
        <dbReference type="SAM" id="MobiDB-lite"/>
    </source>
</evidence>
<protein>
    <recommendedName>
        <fullName evidence="16">Calcium-transporting ATPase 1</fullName>
        <ecNumber evidence="2">7.2.2.10</ecNumber>
    </recommendedName>
</protein>
<keyword evidence="3" id="KW-0813">Transport</keyword>
<keyword evidence="21" id="KW-1185">Reference proteome</keyword>
<evidence type="ECO:0000256" key="4">
    <source>
        <dbReference type="ARBA" id="ARBA00022553"/>
    </source>
</evidence>
<evidence type="ECO:0000259" key="19">
    <source>
        <dbReference type="SMART" id="SM00831"/>
    </source>
</evidence>
<dbReference type="SUPFAM" id="SSF56784">
    <property type="entry name" value="HAD-like"/>
    <property type="match status" value="1"/>
</dbReference>
<dbReference type="InterPro" id="IPR004014">
    <property type="entry name" value="ATPase_P-typ_cation-transptr_N"/>
</dbReference>
<dbReference type="InterPro" id="IPR023299">
    <property type="entry name" value="ATPase_P-typ_cyto_dom_N"/>
</dbReference>
<evidence type="ECO:0000313" key="21">
    <source>
        <dbReference type="Proteomes" id="UP000294933"/>
    </source>
</evidence>
<evidence type="ECO:0000256" key="3">
    <source>
        <dbReference type="ARBA" id="ARBA00022448"/>
    </source>
</evidence>
<dbReference type="Gene3D" id="2.70.150.10">
    <property type="entry name" value="Calcium-transporting ATPase, cytoplasmic transduction domain A"/>
    <property type="match status" value="1"/>
</dbReference>
<evidence type="ECO:0000256" key="13">
    <source>
        <dbReference type="ARBA" id="ARBA00023136"/>
    </source>
</evidence>
<evidence type="ECO:0000256" key="6">
    <source>
        <dbReference type="ARBA" id="ARBA00022692"/>
    </source>
</evidence>
<dbReference type="GO" id="GO:0012505">
    <property type="term" value="C:endomembrane system"/>
    <property type="evidence" value="ECO:0007669"/>
    <property type="project" value="UniProtKB-SubCell"/>
</dbReference>
<dbReference type="InterPro" id="IPR001757">
    <property type="entry name" value="P_typ_ATPase"/>
</dbReference>
<comment type="similarity">
    <text evidence="14">Belongs to the cation transport ATPase (P-type) (TC 3.A.3) family.</text>
</comment>
<dbReference type="PANTHER" id="PTHR42861">
    <property type="entry name" value="CALCIUM-TRANSPORTING ATPASE"/>
    <property type="match status" value="1"/>
</dbReference>
<name>A0A4Y7PN74_9AGAM</name>
<keyword evidence="8" id="KW-0106">Calcium</keyword>
<evidence type="ECO:0000256" key="18">
    <source>
        <dbReference type="SAM" id="Phobius"/>
    </source>
</evidence>
<dbReference type="GO" id="GO:0005524">
    <property type="term" value="F:ATP binding"/>
    <property type="evidence" value="ECO:0007669"/>
    <property type="project" value="UniProtKB-KW"/>
</dbReference>
<dbReference type="Pfam" id="PF00122">
    <property type="entry name" value="E1-E2_ATPase"/>
    <property type="match status" value="1"/>
</dbReference>
<dbReference type="Pfam" id="PF00689">
    <property type="entry name" value="Cation_ATPase_C"/>
    <property type="match status" value="1"/>
</dbReference>
<dbReference type="GO" id="GO:0005384">
    <property type="term" value="F:manganese ion transmembrane transporter activity"/>
    <property type="evidence" value="ECO:0007669"/>
    <property type="project" value="UniProtKB-ARBA"/>
</dbReference>
<dbReference type="InterPro" id="IPR008250">
    <property type="entry name" value="ATPase_P-typ_transduc_dom_A_sf"/>
</dbReference>
<dbReference type="InterPro" id="IPR059000">
    <property type="entry name" value="ATPase_P-type_domA"/>
</dbReference>
<dbReference type="SFLD" id="SFLDS00003">
    <property type="entry name" value="Haloacid_Dehalogenase"/>
    <property type="match status" value="1"/>
</dbReference>
<dbReference type="EMBL" id="ML170243">
    <property type="protein sequence ID" value="TDL16431.1"/>
    <property type="molecule type" value="Genomic_DNA"/>
</dbReference>
<keyword evidence="5" id="KW-0109">Calcium transport</keyword>
<evidence type="ECO:0000256" key="10">
    <source>
        <dbReference type="ARBA" id="ARBA00022967"/>
    </source>
</evidence>
<feature type="compositionally biased region" description="Polar residues" evidence="17">
    <location>
        <begin position="20"/>
        <end position="40"/>
    </location>
</feature>
<evidence type="ECO:0000256" key="9">
    <source>
        <dbReference type="ARBA" id="ARBA00022840"/>
    </source>
</evidence>
<evidence type="ECO:0000313" key="20">
    <source>
        <dbReference type="EMBL" id="TDL16431.1"/>
    </source>
</evidence>
<feature type="compositionally biased region" description="Gly residues" evidence="17">
    <location>
        <begin position="146"/>
        <end position="155"/>
    </location>
</feature>
<keyword evidence="12" id="KW-0406">Ion transport</keyword>
<dbReference type="STRING" id="50990.A0A4Y7PN74"/>
<keyword evidence="4" id="KW-0597">Phosphoprotein</keyword>
<comment type="subcellular location">
    <subcellularLocation>
        <location evidence="1">Endomembrane system</location>
        <topology evidence="1">Multi-pass membrane protein</topology>
    </subcellularLocation>
</comment>
<dbReference type="Proteomes" id="UP000294933">
    <property type="component" value="Unassembled WGS sequence"/>
</dbReference>
<feature type="compositionally biased region" description="Pro residues" evidence="17">
    <location>
        <begin position="47"/>
        <end position="56"/>
    </location>
</feature>